<dbReference type="GO" id="GO:0051028">
    <property type="term" value="P:mRNA transport"/>
    <property type="evidence" value="ECO:0007669"/>
    <property type="project" value="UniProtKB-UniRule"/>
</dbReference>
<dbReference type="EMBL" id="LWDF02000208">
    <property type="protein sequence ID" value="KAE8253954.1"/>
    <property type="molecule type" value="Genomic_DNA"/>
</dbReference>
<feature type="compositionally biased region" description="Low complexity" evidence="1">
    <location>
        <begin position="60"/>
        <end position="93"/>
    </location>
</feature>
<dbReference type="Gene3D" id="3.30.70.330">
    <property type="match status" value="1"/>
</dbReference>
<dbReference type="InterPro" id="IPR012677">
    <property type="entry name" value="Nucleotide-bd_a/b_plait_sf"/>
</dbReference>
<evidence type="ECO:0000256" key="1">
    <source>
        <dbReference type="SAM" id="MobiDB-lite"/>
    </source>
</evidence>
<feature type="compositionally biased region" description="Low complexity" evidence="1">
    <location>
        <begin position="112"/>
        <end position="123"/>
    </location>
</feature>
<dbReference type="GO" id="GO:0016592">
    <property type="term" value="C:mediator complex"/>
    <property type="evidence" value="ECO:0007669"/>
    <property type="project" value="TreeGrafter"/>
</dbReference>
<evidence type="ECO:0000313" key="2">
    <source>
        <dbReference type="EMBL" id="KAE8253954.1"/>
    </source>
</evidence>
<reference evidence="2" key="1">
    <citation type="submission" date="2016-04" db="EMBL/GenBank/DDBJ databases">
        <authorList>
            <person name="Nguyen H.D."/>
            <person name="Samba Siva P."/>
            <person name="Cullis J."/>
            <person name="Levesque C.A."/>
            <person name="Hambleton S."/>
        </authorList>
    </citation>
    <scope>NUCLEOTIDE SEQUENCE</scope>
    <source>
        <strain evidence="2">DAOMC 236416</strain>
    </source>
</reference>
<feature type="compositionally biased region" description="Polar residues" evidence="1">
    <location>
        <begin position="613"/>
        <end position="629"/>
    </location>
</feature>
<dbReference type="PANTHER" id="PTHR46007:SF8">
    <property type="entry name" value="C2H2-TYPE DOMAIN-CONTAINING PROTEIN"/>
    <property type="match status" value="1"/>
</dbReference>
<feature type="compositionally biased region" description="Gly residues" evidence="1">
    <location>
        <begin position="294"/>
        <end position="303"/>
    </location>
</feature>
<feature type="region of interest" description="Disordered" evidence="1">
    <location>
        <begin position="496"/>
        <end position="564"/>
    </location>
</feature>
<keyword evidence="3" id="KW-1185">Reference proteome</keyword>
<feature type="compositionally biased region" description="Low complexity" evidence="1">
    <location>
        <begin position="25"/>
        <end position="39"/>
    </location>
</feature>
<dbReference type="Proteomes" id="UP000077521">
    <property type="component" value="Unassembled WGS sequence"/>
</dbReference>
<feature type="compositionally biased region" description="Polar residues" evidence="1">
    <location>
        <begin position="181"/>
        <end position="199"/>
    </location>
</feature>
<feature type="compositionally biased region" description="Low complexity" evidence="1">
    <location>
        <begin position="1"/>
        <end position="17"/>
    </location>
</feature>
<feature type="compositionally biased region" description="Low complexity" evidence="1">
    <location>
        <begin position="509"/>
        <end position="523"/>
    </location>
</feature>
<accession>A0A177TCM4</accession>
<gene>
    <name evidence="2" type="ORF">A4X13_0g3591</name>
</gene>
<organism evidence="2 3">
    <name type="scientific">Tilletia indica</name>
    <dbReference type="NCBI Taxonomy" id="43049"/>
    <lineage>
        <taxon>Eukaryota</taxon>
        <taxon>Fungi</taxon>
        <taxon>Dikarya</taxon>
        <taxon>Basidiomycota</taxon>
        <taxon>Ustilaginomycotina</taxon>
        <taxon>Exobasidiomycetes</taxon>
        <taxon>Tilletiales</taxon>
        <taxon>Tilletiaceae</taxon>
        <taxon>Tilletia</taxon>
    </lineage>
</organism>
<dbReference type="GO" id="GO:0045944">
    <property type="term" value="P:positive regulation of transcription by RNA polymerase II"/>
    <property type="evidence" value="ECO:0007669"/>
    <property type="project" value="TreeGrafter"/>
</dbReference>
<reference evidence="2" key="2">
    <citation type="journal article" date="2019" name="IMA Fungus">
        <title>Genome sequencing and comparison of five Tilletia species to identify candidate genes for the detection of regulated species infecting wheat.</title>
        <authorList>
            <person name="Nguyen H.D.T."/>
            <person name="Sultana T."/>
            <person name="Kesanakurti P."/>
            <person name="Hambleton S."/>
        </authorList>
    </citation>
    <scope>NUCLEOTIDE SEQUENCE</scope>
    <source>
        <strain evidence="2">DAOMC 236416</strain>
    </source>
</reference>
<evidence type="ECO:0000313" key="3">
    <source>
        <dbReference type="Proteomes" id="UP000077521"/>
    </source>
</evidence>
<feature type="compositionally biased region" description="Low complexity" evidence="1">
    <location>
        <begin position="232"/>
        <end position="249"/>
    </location>
</feature>
<feature type="compositionally biased region" description="Low complexity" evidence="1">
    <location>
        <begin position="579"/>
        <end position="598"/>
    </location>
</feature>
<feature type="region of interest" description="Disordered" evidence="1">
    <location>
        <begin position="1"/>
        <end position="310"/>
    </location>
</feature>
<feature type="region of interest" description="Disordered" evidence="1">
    <location>
        <begin position="579"/>
        <end position="655"/>
    </location>
</feature>
<dbReference type="Pfam" id="PF05172">
    <property type="entry name" value="RRM_Nup35"/>
    <property type="match status" value="1"/>
</dbReference>
<dbReference type="PANTHER" id="PTHR46007">
    <property type="entry name" value="MEDIATOR OF RNA POLYMERASE II TRANSCRIPTION SUBUNIT 12"/>
    <property type="match status" value="1"/>
</dbReference>
<proteinExistence type="predicted"/>
<dbReference type="InterPro" id="IPR051647">
    <property type="entry name" value="Mediator_comp_sub12"/>
</dbReference>
<dbReference type="GO" id="GO:0003713">
    <property type="term" value="F:transcription coactivator activity"/>
    <property type="evidence" value="ECO:0007669"/>
    <property type="project" value="TreeGrafter"/>
</dbReference>
<protein>
    <submittedName>
        <fullName evidence="2">Uncharacterized protein</fullName>
    </submittedName>
</protein>
<dbReference type="GO" id="GO:0005643">
    <property type="term" value="C:nuclear pore"/>
    <property type="evidence" value="ECO:0007669"/>
    <property type="project" value="UniProtKB-UniRule"/>
</dbReference>
<dbReference type="InterPro" id="IPR007846">
    <property type="entry name" value="RRM_NUP35_dom"/>
</dbReference>
<dbReference type="AlphaFoldDB" id="A0A177TCM4"/>
<name>A0A177TCM4_9BASI</name>
<comment type="caution">
    <text evidence="2">The sequence shown here is derived from an EMBL/GenBank/DDBJ whole genome shotgun (WGS) entry which is preliminary data.</text>
</comment>
<dbReference type="PROSITE" id="PS51472">
    <property type="entry name" value="RRM_NUP35"/>
    <property type="match status" value="1"/>
</dbReference>
<sequence length="669" mass="66872">MFSFSQPQQQQQQPAQANNTFSFGQPQAQQQQQQPQQQQGLFGANPSTPGPLSVNDLNRQQQQQQQQQGFQFGQQQQQPQQQPQLQPGFQTQQHSSSLYGARSIGSGHPGLHHSSSSGSLYGSVGTGVAGAGQTNPVYVPGYLSKIRSNKPYASNRRVSGHHSPTNDDDANTSRDADGRGTATSPTHAFQSSFFSSRSPTMDDRVSNRAESIFGPGGLRGNRRSVGPGGAAGSAAGAGSWGDDGSMRGSVGPGGGLRRSASGVFAAGPAGAGRDASAMAMDEEEDLPPVQGLREGNGAGGGEGSSPFGFSASGRLGLDASSSYANRLGASTASRSSPANGLGASLGAAGASAAGNGSSSGSNGSSDPTRTLLIFGFPAASKTAVLRFFESIGEIVALTPVSSLDNNAGTGGIGEGAQLGGAQYDAIQITYAEQWCALRALRRNGDVIAGAGCRIGIRFANENLHREIIQNGINSAVLASANAAVLANGGDVGDAGRPMNAVAPSPVPEAGGASSGNLGASLNNPQARQMRETTPAFGRPISRVDTPNLVLRTPGSGGSGASSTSASPFAKAAANIFGGATSGSSSSAGSSSVHASPAGLGHGRSASAVPPSSLFRTALSNSPAPAQSGSGQTGALVPAQQGQGKGGANATAQGAGAGLGQRLSDAIFGW</sequence>